<evidence type="ECO:0000256" key="6">
    <source>
        <dbReference type="SAM" id="MobiDB-lite"/>
    </source>
</evidence>
<keyword evidence="4 5" id="KW-0238">DNA-binding</keyword>
<dbReference type="CDD" id="cd00086">
    <property type="entry name" value="homeodomain"/>
    <property type="match status" value="1"/>
</dbReference>
<dbReference type="SMART" id="SM00389">
    <property type="entry name" value="HOX"/>
    <property type="match status" value="1"/>
</dbReference>
<dbReference type="InterPro" id="IPR045224">
    <property type="entry name" value="HDZip_class_I_plant"/>
</dbReference>
<keyword evidence="4 5" id="KW-0539">Nucleus</keyword>
<feature type="compositionally biased region" description="Polar residues" evidence="6">
    <location>
        <begin position="274"/>
        <end position="285"/>
    </location>
</feature>
<dbReference type="InterPro" id="IPR009057">
    <property type="entry name" value="Homeodomain-like_sf"/>
</dbReference>
<evidence type="ECO:0000256" key="2">
    <source>
        <dbReference type="ARBA" id="ARBA00023163"/>
    </source>
</evidence>
<keyword evidence="2" id="KW-0804">Transcription</keyword>
<dbReference type="GO" id="GO:0043565">
    <property type="term" value="F:sequence-specific DNA binding"/>
    <property type="evidence" value="ECO:0007669"/>
    <property type="project" value="TreeGrafter"/>
</dbReference>
<dbReference type="PANTHER" id="PTHR24326:SF606">
    <property type="entry name" value="HOMEOBOX-LEUCINE ZIPPER PROTEIN ATHB-54"/>
    <property type="match status" value="1"/>
</dbReference>
<gene>
    <name evidence="8" type="ORF">MYAM1_000917</name>
</gene>
<feature type="compositionally biased region" description="Basic and acidic residues" evidence="6">
    <location>
        <begin position="249"/>
        <end position="272"/>
    </location>
</feature>
<feature type="DNA-binding region" description="Homeobox" evidence="4">
    <location>
        <begin position="156"/>
        <end position="198"/>
    </location>
</feature>
<feature type="compositionally biased region" description="Basic residues" evidence="6">
    <location>
        <begin position="190"/>
        <end position="206"/>
    </location>
</feature>
<evidence type="ECO:0000259" key="7">
    <source>
        <dbReference type="PROSITE" id="PS50071"/>
    </source>
</evidence>
<dbReference type="EMBL" id="CP119943">
    <property type="protein sequence ID" value="WFC98193.1"/>
    <property type="molecule type" value="Genomic_DNA"/>
</dbReference>
<evidence type="ECO:0000256" key="3">
    <source>
        <dbReference type="ARBA" id="ARBA00025748"/>
    </source>
</evidence>
<dbReference type="PROSITE" id="PS50071">
    <property type="entry name" value="HOMEOBOX_2"/>
    <property type="match status" value="1"/>
</dbReference>
<evidence type="ECO:0000313" key="8">
    <source>
        <dbReference type="EMBL" id="WFC98193.1"/>
    </source>
</evidence>
<feature type="compositionally biased region" description="Basic and acidic residues" evidence="6">
    <location>
        <begin position="444"/>
        <end position="455"/>
    </location>
</feature>
<dbReference type="Gene3D" id="1.10.10.60">
    <property type="entry name" value="Homeodomain-like"/>
    <property type="match status" value="1"/>
</dbReference>
<dbReference type="SUPFAM" id="SSF46689">
    <property type="entry name" value="Homeodomain-like"/>
    <property type="match status" value="1"/>
</dbReference>
<keyword evidence="9" id="KW-1185">Reference proteome</keyword>
<comment type="similarity">
    <text evidence="3">Belongs to the HD-ZIP homeobox family. Class I subfamily.</text>
</comment>
<dbReference type="Proteomes" id="UP001219567">
    <property type="component" value="Chromosome 1"/>
</dbReference>
<dbReference type="PANTHER" id="PTHR24326">
    <property type="entry name" value="HOMEOBOX-LEUCINE ZIPPER PROTEIN"/>
    <property type="match status" value="1"/>
</dbReference>
<feature type="domain" description="Homeobox" evidence="7">
    <location>
        <begin position="154"/>
        <end position="197"/>
    </location>
</feature>
<evidence type="ECO:0000313" key="9">
    <source>
        <dbReference type="Proteomes" id="UP001219567"/>
    </source>
</evidence>
<feature type="compositionally biased region" description="Basic and acidic residues" evidence="6">
    <location>
        <begin position="286"/>
        <end position="307"/>
    </location>
</feature>
<feature type="region of interest" description="Disordered" evidence="6">
    <location>
        <begin position="444"/>
        <end position="475"/>
    </location>
</feature>
<sequence length="475" mass="53479">MRFELDFLDGCLSVLHELRAGVSPNALISPALGAPSATLNLRSINVDAFTKAIRERPLASDVQDSLISLFERAIQRLKTTFTQHFSDAQSRWGASRAHILPLLHELFETQCAMAAQQTQESILAVVDERLDAYMAEANSSHWPRPHNAKAIAILETAFQHAPNITQAEKYKLAEATGLQPRQVTIWFQNRRNRRAGSRRPLKRVSGRRSITQPHSPPQLAPVPASRRRNPSCQDVAPQKAEVPPTSHHSSQDHSPHHDSEHHSSASTLHREPLTVSNWKQPTPERSTPRNERLARSETHQQRPELHSTAKRPAALTLDHLLMMDNAKHCLVFSPLDPLPRLDFADLQFDLNMLENTLCTPKPPTPATLYNPHNLSFDELALGQALAAQPLNVADEIMSRSQTEGWSYNDLLTPLRNQPPPESIHELDRIVMHLEGIFHSPMHYRHETRGSEDLSRRCHQSPASKCAENPKPTKSR</sequence>
<dbReference type="GO" id="GO:0045893">
    <property type="term" value="P:positive regulation of DNA-templated transcription"/>
    <property type="evidence" value="ECO:0007669"/>
    <property type="project" value="TreeGrafter"/>
</dbReference>
<dbReference type="InterPro" id="IPR001356">
    <property type="entry name" value="HD"/>
</dbReference>
<keyword evidence="1" id="KW-0805">Transcription regulation</keyword>
<dbReference type="GO" id="GO:0003700">
    <property type="term" value="F:DNA-binding transcription factor activity"/>
    <property type="evidence" value="ECO:0007669"/>
    <property type="project" value="InterPro"/>
</dbReference>
<protein>
    <recommendedName>
        <fullName evidence="7">Homeobox domain-containing protein</fullName>
    </recommendedName>
</protein>
<proteinExistence type="inferred from homology"/>
<organism evidence="8 9">
    <name type="scientific">Malassezia yamatoensis</name>
    <dbReference type="NCBI Taxonomy" id="253288"/>
    <lineage>
        <taxon>Eukaryota</taxon>
        <taxon>Fungi</taxon>
        <taxon>Dikarya</taxon>
        <taxon>Basidiomycota</taxon>
        <taxon>Ustilaginomycotina</taxon>
        <taxon>Malasseziomycetes</taxon>
        <taxon>Malasseziales</taxon>
        <taxon>Malasseziaceae</taxon>
        <taxon>Malassezia</taxon>
    </lineage>
</organism>
<dbReference type="GO" id="GO:0005634">
    <property type="term" value="C:nucleus"/>
    <property type="evidence" value="ECO:0007669"/>
    <property type="project" value="UniProtKB-SubCell"/>
</dbReference>
<keyword evidence="4 5" id="KW-0371">Homeobox</keyword>
<evidence type="ECO:0000256" key="5">
    <source>
        <dbReference type="RuleBase" id="RU000682"/>
    </source>
</evidence>
<dbReference type="AlphaFoldDB" id="A0AAJ5YPK0"/>
<name>A0AAJ5YPK0_9BASI</name>
<evidence type="ECO:0000256" key="1">
    <source>
        <dbReference type="ARBA" id="ARBA00023015"/>
    </source>
</evidence>
<evidence type="ECO:0000256" key="4">
    <source>
        <dbReference type="PROSITE-ProRule" id="PRU00108"/>
    </source>
</evidence>
<comment type="subcellular location">
    <subcellularLocation>
        <location evidence="4 5">Nucleus</location>
    </subcellularLocation>
</comment>
<reference evidence="8 9" key="1">
    <citation type="submission" date="2023-03" db="EMBL/GenBank/DDBJ databases">
        <title>Mating type loci evolution in Malassezia.</title>
        <authorList>
            <person name="Coelho M.A."/>
        </authorList>
    </citation>
    <scope>NUCLEOTIDE SEQUENCE [LARGE SCALE GENOMIC DNA]</scope>
    <source>
        <strain evidence="8 9">CBS 9725</strain>
    </source>
</reference>
<feature type="region of interest" description="Disordered" evidence="6">
    <location>
        <begin position="187"/>
        <end position="309"/>
    </location>
</feature>
<dbReference type="Pfam" id="PF00046">
    <property type="entry name" value="Homeodomain"/>
    <property type="match status" value="1"/>
</dbReference>
<accession>A0AAJ5YPK0</accession>